<accession>A0AC60QXH8</accession>
<sequence>MNHAYLLFLRPFLTEVQVVNKAYETSTKIVLPTCRLDPLTCDLDSYADPKPHLGYEAEKKIRDMKGQGITSEAEDSFRERCAKVHRHLFKELKLRLPDNINIMRQTSLIPLMELLGVPAEIITVIDFQWGKITLVPWENTSDVVSFWSEVVVDYGLHGAKLLWPYCAKLNILQGNGEVERVFSQVNIVKSKLRNKMTTFMANALLTLRAVLKRHNKRHNKSQME</sequence>
<organism evidence="1 2">
    <name type="scientific">Ixodes persulcatus</name>
    <name type="common">Taiga tick</name>
    <dbReference type="NCBI Taxonomy" id="34615"/>
    <lineage>
        <taxon>Eukaryota</taxon>
        <taxon>Metazoa</taxon>
        <taxon>Ecdysozoa</taxon>
        <taxon>Arthropoda</taxon>
        <taxon>Chelicerata</taxon>
        <taxon>Arachnida</taxon>
        <taxon>Acari</taxon>
        <taxon>Parasitiformes</taxon>
        <taxon>Ixodida</taxon>
        <taxon>Ixodoidea</taxon>
        <taxon>Ixodidae</taxon>
        <taxon>Ixodinae</taxon>
        <taxon>Ixodes</taxon>
    </lineage>
</organism>
<protein>
    <submittedName>
        <fullName evidence="1">Uncharacterized protein</fullName>
    </submittedName>
</protein>
<dbReference type="EMBL" id="JABSTQ010002230">
    <property type="protein sequence ID" value="KAG0444289.1"/>
    <property type="molecule type" value="Genomic_DNA"/>
</dbReference>
<evidence type="ECO:0000313" key="1">
    <source>
        <dbReference type="EMBL" id="KAG0444289.1"/>
    </source>
</evidence>
<dbReference type="Proteomes" id="UP000805193">
    <property type="component" value="Unassembled WGS sequence"/>
</dbReference>
<gene>
    <name evidence="1" type="ORF">HPB47_013961</name>
</gene>
<reference evidence="1 2" key="1">
    <citation type="journal article" date="2020" name="Cell">
        <title>Large-Scale Comparative Analyses of Tick Genomes Elucidate Their Genetic Diversity and Vector Capacities.</title>
        <authorList>
            <consortium name="Tick Genome and Microbiome Consortium (TIGMIC)"/>
            <person name="Jia N."/>
            <person name="Wang J."/>
            <person name="Shi W."/>
            <person name="Du L."/>
            <person name="Sun Y."/>
            <person name="Zhan W."/>
            <person name="Jiang J.F."/>
            <person name="Wang Q."/>
            <person name="Zhang B."/>
            <person name="Ji P."/>
            <person name="Bell-Sakyi L."/>
            <person name="Cui X.M."/>
            <person name="Yuan T.T."/>
            <person name="Jiang B.G."/>
            <person name="Yang W.F."/>
            <person name="Lam T.T."/>
            <person name="Chang Q.C."/>
            <person name="Ding S.J."/>
            <person name="Wang X.J."/>
            <person name="Zhu J.G."/>
            <person name="Ruan X.D."/>
            <person name="Zhao L."/>
            <person name="Wei J.T."/>
            <person name="Ye R.Z."/>
            <person name="Que T.C."/>
            <person name="Du C.H."/>
            <person name="Zhou Y.H."/>
            <person name="Cheng J.X."/>
            <person name="Dai P.F."/>
            <person name="Guo W.B."/>
            <person name="Han X.H."/>
            <person name="Huang E.J."/>
            <person name="Li L.F."/>
            <person name="Wei W."/>
            <person name="Gao Y.C."/>
            <person name="Liu J.Z."/>
            <person name="Shao H.Z."/>
            <person name="Wang X."/>
            <person name="Wang C.C."/>
            <person name="Yang T.C."/>
            <person name="Huo Q.B."/>
            <person name="Li W."/>
            <person name="Chen H.Y."/>
            <person name="Chen S.E."/>
            <person name="Zhou L.G."/>
            <person name="Ni X.B."/>
            <person name="Tian J.H."/>
            <person name="Sheng Y."/>
            <person name="Liu T."/>
            <person name="Pan Y.S."/>
            <person name="Xia L.Y."/>
            <person name="Li J."/>
            <person name="Zhao F."/>
            <person name="Cao W.C."/>
        </authorList>
    </citation>
    <scope>NUCLEOTIDE SEQUENCE [LARGE SCALE GENOMIC DNA]</scope>
    <source>
        <strain evidence="1">Iper-2018</strain>
    </source>
</reference>
<proteinExistence type="predicted"/>
<name>A0AC60QXH8_IXOPE</name>
<evidence type="ECO:0000313" key="2">
    <source>
        <dbReference type="Proteomes" id="UP000805193"/>
    </source>
</evidence>
<keyword evidence="2" id="KW-1185">Reference proteome</keyword>
<comment type="caution">
    <text evidence="1">The sequence shown here is derived from an EMBL/GenBank/DDBJ whole genome shotgun (WGS) entry which is preliminary data.</text>
</comment>